<evidence type="ECO:0000259" key="5">
    <source>
        <dbReference type="PROSITE" id="PS50003"/>
    </source>
</evidence>
<feature type="domain" description="SH2" evidence="4">
    <location>
        <begin position="271"/>
        <end position="359"/>
    </location>
</feature>
<accession>A9VE49</accession>
<dbReference type="GO" id="GO:0007165">
    <property type="term" value="P:signal transduction"/>
    <property type="evidence" value="ECO:0007669"/>
    <property type="project" value="InterPro"/>
</dbReference>
<proteinExistence type="predicted"/>
<evidence type="ECO:0000256" key="1">
    <source>
        <dbReference type="ARBA" id="ARBA00022999"/>
    </source>
</evidence>
<dbReference type="PROSITE" id="PS50003">
    <property type="entry name" value="PH_DOMAIN"/>
    <property type="match status" value="1"/>
</dbReference>
<feature type="domain" description="PH" evidence="5">
    <location>
        <begin position="35"/>
        <end position="128"/>
    </location>
</feature>
<reference evidence="6 7" key="1">
    <citation type="journal article" date="2008" name="Nature">
        <title>The genome of the choanoflagellate Monosiga brevicollis and the origin of metazoans.</title>
        <authorList>
            <consortium name="JGI Sequencing"/>
            <person name="King N."/>
            <person name="Westbrook M.J."/>
            <person name="Young S.L."/>
            <person name="Kuo A."/>
            <person name="Abedin M."/>
            <person name="Chapman J."/>
            <person name="Fairclough S."/>
            <person name="Hellsten U."/>
            <person name="Isogai Y."/>
            <person name="Letunic I."/>
            <person name="Marr M."/>
            <person name="Pincus D."/>
            <person name="Putnam N."/>
            <person name="Rokas A."/>
            <person name="Wright K.J."/>
            <person name="Zuzow R."/>
            <person name="Dirks W."/>
            <person name="Good M."/>
            <person name="Goodstein D."/>
            <person name="Lemons D."/>
            <person name="Li W."/>
            <person name="Lyons J.B."/>
            <person name="Morris A."/>
            <person name="Nichols S."/>
            <person name="Richter D.J."/>
            <person name="Salamov A."/>
            <person name="Bork P."/>
            <person name="Lim W.A."/>
            <person name="Manning G."/>
            <person name="Miller W.T."/>
            <person name="McGinnis W."/>
            <person name="Shapiro H."/>
            <person name="Tjian R."/>
            <person name="Grigoriev I.V."/>
            <person name="Rokhsar D."/>
        </authorList>
    </citation>
    <scope>NUCLEOTIDE SEQUENCE [LARGE SCALE GENOMIC DNA]</scope>
    <source>
        <strain evidence="7">MX1 / ATCC 50154</strain>
    </source>
</reference>
<dbReference type="SUPFAM" id="SSF50729">
    <property type="entry name" value="PH domain-like"/>
    <property type="match status" value="1"/>
</dbReference>
<dbReference type="PANTHER" id="PTHR15126:SF4">
    <property type="entry name" value="SH3 DOMAIN-BINDING PROTEIN 2"/>
    <property type="match status" value="1"/>
</dbReference>
<protein>
    <recommendedName>
        <fullName evidence="8">SH2 domain-containing protein</fullName>
    </recommendedName>
</protein>
<dbReference type="Gene3D" id="2.30.29.30">
    <property type="entry name" value="Pleckstrin-homology domain (PH domain)/Phosphotyrosine-binding domain (PTB)"/>
    <property type="match status" value="1"/>
</dbReference>
<sequence length="375" mass="41853">MAEASATPLLSANGASDDRLQAFPKRRASEFAHTDGALCGYLRKRGEHRRALKLRWVVLYEGHCYYYTTSEASAPKGLFSLRNYTLTTNTETLELRLERGKQDRVWVFEALAHNDLPAWSQRFRDAIKSWASQRVIDPLARSGKMRALSQYIDNDEEQSDSDASDGYDDPYDDFIRPDERGKARTATEPRLPPRQHAPPLDRFAAPQTSKDEPSALDLEALLATPLPTSRPAARLPTDTSGPPPAINRQAKPAPKAPPTSNKSHPLAQCSYFVSGMTRSQANLLVYQDGSFLVRQRDADSPLVLSVRLKSSVRHYKIFKTSAYTLGGDDARYFADPEELIQYYQHHFLPNAQFMLGTPIDMDNLATGGHVLGSVA</sequence>
<name>A9VE49_MONBE</name>
<dbReference type="Pfam" id="PF00169">
    <property type="entry name" value="PH"/>
    <property type="match status" value="1"/>
</dbReference>
<evidence type="ECO:0000256" key="3">
    <source>
        <dbReference type="SAM" id="MobiDB-lite"/>
    </source>
</evidence>
<dbReference type="InterPro" id="IPR000980">
    <property type="entry name" value="SH2"/>
</dbReference>
<dbReference type="InterPro" id="IPR011993">
    <property type="entry name" value="PH-like_dom_sf"/>
</dbReference>
<dbReference type="Gene3D" id="3.30.505.10">
    <property type="entry name" value="SH2 domain"/>
    <property type="match status" value="1"/>
</dbReference>
<dbReference type="PROSITE" id="PS50001">
    <property type="entry name" value="SH2"/>
    <property type="match status" value="1"/>
</dbReference>
<dbReference type="AlphaFoldDB" id="A9VE49"/>
<dbReference type="InterPro" id="IPR001849">
    <property type="entry name" value="PH_domain"/>
</dbReference>
<dbReference type="EMBL" id="CH991594">
    <property type="protein sequence ID" value="EDQ84201.1"/>
    <property type="molecule type" value="Genomic_DNA"/>
</dbReference>
<dbReference type="Proteomes" id="UP000001357">
    <property type="component" value="Unassembled WGS sequence"/>
</dbReference>
<dbReference type="SUPFAM" id="SSF55550">
    <property type="entry name" value="SH2 domain"/>
    <property type="match status" value="1"/>
</dbReference>
<dbReference type="RefSeq" id="XP_001750989.1">
    <property type="nucleotide sequence ID" value="XM_001750937.1"/>
</dbReference>
<keyword evidence="1 2" id="KW-0727">SH2 domain</keyword>
<dbReference type="InterPro" id="IPR035848">
    <property type="entry name" value="SH3BP2"/>
</dbReference>
<evidence type="ECO:0000256" key="2">
    <source>
        <dbReference type="PROSITE-ProRule" id="PRU00191"/>
    </source>
</evidence>
<evidence type="ECO:0000313" key="7">
    <source>
        <dbReference type="Proteomes" id="UP000001357"/>
    </source>
</evidence>
<dbReference type="SMART" id="SM00252">
    <property type="entry name" value="SH2"/>
    <property type="match status" value="1"/>
</dbReference>
<evidence type="ECO:0008006" key="8">
    <source>
        <dbReference type="Google" id="ProtNLM"/>
    </source>
</evidence>
<dbReference type="GeneID" id="5896260"/>
<dbReference type="KEGG" id="mbr:MONBRDRAFT_34788"/>
<dbReference type="PANTHER" id="PTHR15126">
    <property type="entry name" value="SH3-BINDING"/>
    <property type="match status" value="1"/>
</dbReference>
<feature type="region of interest" description="Disordered" evidence="3">
    <location>
        <begin position="226"/>
        <end position="264"/>
    </location>
</feature>
<keyword evidence="7" id="KW-1185">Reference proteome</keyword>
<dbReference type="InterPro" id="IPR036860">
    <property type="entry name" value="SH2_dom_sf"/>
</dbReference>
<feature type="region of interest" description="Disordered" evidence="3">
    <location>
        <begin position="150"/>
        <end position="212"/>
    </location>
</feature>
<dbReference type="Pfam" id="PF00017">
    <property type="entry name" value="SH2"/>
    <property type="match status" value="1"/>
</dbReference>
<dbReference type="InParanoid" id="A9VE49"/>
<feature type="compositionally biased region" description="Acidic residues" evidence="3">
    <location>
        <begin position="153"/>
        <end position="172"/>
    </location>
</feature>
<gene>
    <name evidence="6" type="ORF">MONBRDRAFT_34788</name>
</gene>
<dbReference type="SMART" id="SM00233">
    <property type="entry name" value="PH"/>
    <property type="match status" value="1"/>
</dbReference>
<evidence type="ECO:0000259" key="4">
    <source>
        <dbReference type="PROSITE" id="PS50001"/>
    </source>
</evidence>
<dbReference type="CDD" id="cd00173">
    <property type="entry name" value="SH2"/>
    <property type="match status" value="1"/>
</dbReference>
<feature type="compositionally biased region" description="Basic and acidic residues" evidence="3">
    <location>
        <begin position="173"/>
        <end position="187"/>
    </location>
</feature>
<evidence type="ECO:0000313" key="6">
    <source>
        <dbReference type="EMBL" id="EDQ84201.1"/>
    </source>
</evidence>
<organism evidence="6 7">
    <name type="scientific">Monosiga brevicollis</name>
    <name type="common">Choanoflagellate</name>
    <dbReference type="NCBI Taxonomy" id="81824"/>
    <lineage>
        <taxon>Eukaryota</taxon>
        <taxon>Choanoflagellata</taxon>
        <taxon>Craspedida</taxon>
        <taxon>Salpingoecidae</taxon>
        <taxon>Monosiga</taxon>
    </lineage>
</organism>